<feature type="domain" description="Phosphotransferase system enzyme I N-terminal" evidence="4">
    <location>
        <begin position="15"/>
        <end position="132"/>
    </location>
</feature>
<evidence type="ECO:0000259" key="4">
    <source>
        <dbReference type="Pfam" id="PF05524"/>
    </source>
</evidence>
<evidence type="ECO:0008006" key="7">
    <source>
        <dbReference type="Google" id="ProtNLM"/>
    </source>
</evidence>
<dbReference type="Pfam" id="PF05524">
    <property type="entry name" value="PEP-utilisers_N"/>
    <property type="match status" value="1"/>
</dbReference>
<accession>A0A1F7FIE3</accession>
<evidence type="ECO:0000256" key="2">
    <source>
        <dbReference type="ARBA" id="ARBA00022679"/>
    </source>
</evidence>
<evidence type="ECO:0000313" key="5">
    <source>
        <dbReference type="EMBL" id="OGK06450.1"/>
    </source>
</evidence>
<dbReference type="Gene3D" id="3.50.30.10">
    <property type="entry name" value="Phosphohistidine domain"/>
    <property type="match status" value="1"/>
</dbReference>
<dbReference type="GO" id="GO:0016772">
    <property type="term" value="F:transferase activity, transferring phosphorus-containing groups"/>
    <property type="evidence" value="ECO:0007669"/>
    <property type="project" value="InterPro"/>
</dbReference>
<dbReference type="InterPro" id="IPR050499">
    <property type="entry name" value="PEP-utilizing_PTS_enzyme"/>
</dbReference>
<dbReference type="PANTHER" id="PTHR46244:SF6">
    <property type="entry name" value="PHOSPHOENOLPYRUVATE-PROTEIN PHOSPHOTRANSFERASE"/>
    <property type="match status" value="1"/>
</dbReference>
<dbReference type="InterPro" id="IPR036618">
    <property type="entry name" value="PtsI_HPr-bd_sf"/>
</dbReference>
<evidence type="ECO:0000313" key="6">
    <source>
        <dbReference type="Proteomes" id="UP000179243"/>
    </source>
</evidence>
<organism evidence="5 6">
    <name type="scientific">Candidatus Raymondbacteria bacterium RIFOXYD12_FULL_49_13</name>
    <dbReference type="NCBI Taxonomy" id="1817890"/>
    <lineage>
        <taxon>Bacteria</taxon>
        <taxon>Raymondiibacteriota</taxon>
    </lineage>
</organism>
<comment type="similarity">
    <text evidence="1">Belongs to the PEP-utilizing enzyme family.</text>
</comment>
<proteinExistence type="inferred from homology"/>
<reference evidence="5 6" key="1">
    <citation type="journal article" date="2016" name="Nat. Commun.">
        <title>Thousands of microbial genomes shed light on interconnected biogeochemical processes in an aquifer system.</title>
        <authorList>
            <person name="Anantharaman K."/>
            <person name="Brown C.T."/>
            <person name="Hug L.A."/>
            <person name="Sharon I."/>
            <person name="Castelle C.J."/>
            <person name="Probst A.J."/>
            <person name="Thomas B.C."/>
            <person name="Singh A."/>
            <person name="Wilkins M.J."/>
            <person name="Karaoz U."/>
            <person name="Brodie E.L."/>
            <person name="Williams K.H."/>
            <person name="Hubbard S.S."/>
            <person name="Banfield J.F."/>
        </authorList>
    </citation>
    <scope>NUCLEOTIDE SEQUENCE [LARGE SCALE GENOMIC DNA]</scope>
</reference>
<evidence type="ECO:0000259" key="3">
    <source>
        <dbReference type="Pfam" id="PF00391"/>
    </source>
</evidence>
<protein>
    <recommendedName>
        <fullName evidence="7">PEP-utilising enzyme mobile domain-containing protein</fullName>
    </recommendedName>
</protein>
<dbReference type="GO" id="GO:0009401">
    <property type="term" value="P:phosphoenolpyruvate-dependent sugar phosphotransferase system"/>
    <property type="evidence" value="ECO:0007669"/>
    <property type="project" value="InterPro"/>
</dbReference>
<sequence>MKKQQTYARELILYGMPVSKGIAEGVARVVYIEAEDFELRPVLRRDQIAEEIARIKKACQLLLVVIEHSEMFLHDHTPHRHLNLFAMHKILLEDKAFRDRMINIVTEMKSSAETAVLQVIDEYKRRLAESRSQFVLEKLSDLLDLRLGLIDALKRPHIFIEDREFVGTKLGSPKRIAVTKELTPRFVIEQHKENVQGILSEVGGKGSHAAILCRALEIPVVSALEDICDLVVDGDTVCVDGAKGSVRILKARRGVRASTVKGKVETTPRKALPHAAA</sequence>
<dbReference type="InterPro" id="IPR008731">
    <property type="entry name" value="PTS_EIN"/>
</dbReference>
<dbReference type="SUPFAM" id="SSF47831">
    <property type="entry name" value="Enzyme I of the PEP:sugar phosphotransferase system HPr-binding (sub)domain"/>
    <property type="match status" value="1"/>
</dbReference>
<gene>
    <name evidence="5" type="ORF">A2519_11870</name>
</gene>
<dbReference type="SUPFAM" id="SSF52009">
    <property type="entry name" value="Phosphohistidine domain"/>
    <property type="match status" value="1"/>
</dbReference>
<dbReference type="Proteomes" id="UP000179243">
    <property type="component" value="Unassembled WGS sequence"/>
</dbReference>
<evidence type="ECO:0000256" key="1">
    <source>
        <dbReference type="ARBA" id="ARBA00007837"/>
    </source>
</evidence>
<keyword evidence="2" id="KW-0808">Transferase</keyword>
<feature type="domain" description="PEP-utilising enzyme mobile" evidence="3">
    <location>
        <begin position="173"/>
        <end position="244"/>
    </location>
</feature>
<dbReference type="Gene3D" id="1.10.274.10">
    <property type="entry name" value="PtsI, HPr-binding domain"/>
    <property type="match status" value="1"/>
</dbReference>
<dbReference type="AlphaFoldDB" id="A0A1F7FIE3"/>
<dbReference type="Pfam" id="PF00391">
    <property type="entry name" value="PEP-utilizers"/>
    <property type="match status" value="1"/>
</dbReference>
<dbReference type="PANTHER" id="PTHR46244">
    <property type="entry name" value="PHOSPHOENOLPYRUVATE-PROTEIN PHOSPHOTRANSFERASE"/>
    <property type="match status" value="1"/>
</dbReference>
<comment type="caution">
    <text evidence="5">The sequence shown here is derived from an EMBL/GenBank/DDBJ whole genome shotgun (WGS) entry which is preliminary data.</text>
</comment>
<dbReference type="EMBL" id="MFYX01000031">
    <property type="protein sequence ID" value="OGK06450.1"/>
    <property type="molecule type" value="Genomic_DNA"/>
</dbReference>
<dbReference type="InterPro" id="IPR008279">
    <property type="entry name" value="PEP-util_enz_mobile_dom"/>
</dbReference>
<name>A0A1F7FIE3_UNCRA</name>
<dbReference type="InterPro" id="IPR036637">
    <property type="entry name" value="Phosphohistidine_dom_sf"/>
</dbReference>